<keyword evidence="2" id="KW-1133">Transmembrane helix</keyword>
<organism evidence="3 4">
    <name type="scientific">Lysobacter silvisoli</name>
    <dbReference type="NCBI Taxonomy" id="2293254"/>
    <lineage>
        <taxon>Bacteria</taxon>
        <taxon>Pseudomonadati</taxon>
        <taxon>Pseudomonadota</taxon>
        <taxon>Gammaproteobacteria</taxon>
        <taxon>Lysobacterales</taxon>
        <taxon>Lysobacteraceae</taxon>
        <taxon>Lysobacter</taxon>
    </lineage>
</organism>
<name>A0A371K273_9GAMM</name>
<feature type="region of interest" description="Disordered" evidence="1">
    <location>
        <begin position="202"/>
        <end position="283"/>
    </location>
</feature>
<feature type="compositionally biased region" description="Low complexity" evidence="1">
    <location>
        <begin position="215"/>
        <end position="225"/>
    </location>
</feature>
<protein>
    <submittedName>
        <fullName evidence="3">Uncharacterized protein</fullName>
    </submittedName>
</protein>
<comment type="caution">
    <text evidence="3">The sequence shown here is derived from an EMBL/GenBank/DDBJ whole genome shotgun (WGS) entry which is preliminary data.</text>
</comment>
<feature type="compositionally biased region" description="Low complexity" evidence="1">
    <location>
        <begin position="147"/>
        <end position="170"/>
    </location>
</feature>
<gene>
    <name evidence="3" type="ORF">DX914_02110</name>
</gene>
<dbReference type="EMBL" id="QTSU01000001">
    <property type="protein sequence ID" value="RDZ27972.1"/>
    <property type="molecule type" value="Genomic_DNA"/>
</dbReference>
<sequence>MKRQTPDPLSPEERALADRLARLGPHEGPSPALDARILAAAHAAAAASPRAPQAASQRARRRWALSAIPGSLITGMGIAATLALAVGVVWQLRPIAPSREAPSHESGDAYTAAEMIQRPRATIAPPPPPADAAALPEARMDRRELSAAAQAPAAAAKPAADVARSAQAFPEPAPPEPRRQRSVPPAPAESMAYGEIAQDAAASAAPMAAPPMPAAAPAIAPAGGAAREDNFGLVPSRSRLAADAAKARADTAEAKQAAAHQERRETDAAKQAYSAQREAEARESVALDRIEVTGSRIKRADVEPAQPVGNFARDAAFPPVGEDQRLERTQWLERIRARRDAGRLDEARASLGEFRKAHPRVRIPADLRALQPR</sequence>
<feature type="region of interest" description="Disordered" evidence="1">
    <location>
        <begin position="1"/>
        <end position="33"/>
    </location>
</feature>
<dbReference type="RefSeq" id="WP_115857414.1">
    <property type="nucleotide sequence ID" value="NZ_QTSU01000001.1"/>
</dbReference>
<accession>A0A371K273</accession>
<reference evidence="3 4" key="1">
    <citation type="submission" date="2018-08" db="EMBL/GenBank/DDBJ databases">
        <title>Lysobacter sp. zong2l5, whole genome shotgun sequence.</title>
        <authorList>
            <person name="Zhang X."/>
            <person name="Feng G."/>
            <person name="Zhu H."/>
        </authorList>
    </citation>
    <scope>NUCLEOTIDE SEQUENCE [LARGE SCALE GENOMIC DNA]</scope>
    <source>
        <strain evidence="4">zong2l5</strain>
    </source>
</reference>
<evidence type="ECO:0000313" key="3">
    <source>
        <dbReference type="EMBL" id="RDZ27972.1"/>
    </source>
</evidence>
<keyword evidence="2" id="KW-0812">Transmembrane</keyword>
<keyword evidence="4" id="KW-1185">Reference proteome</keyword>
<proteinExistence type="predicted"/>
<feature type="region of interest" description="Disordered" evidence="1">
    <location>
        <begin position="140"/>
        <end position="188"/>
    </location>
</feature>
<keyword evidence="2" id="KW-0472">Membrane</keyword>
<dbReference type="AlphaFoldDB" id="A0A371K273"/>
<feature type="transmembrane region" description="Helical" evidence="2">
    <location>
        <begin position="63"/>
        <end position="90"/>
    </location>
</feature>
<evidence type="ECO:0000313" key="4">
    <source>
        <dbReference type="Proteomes" id="UP000264492"/>
    </source>
</evidence>
<evidence type="ECO:0000256" key="1">
    <source>
        <dbReference type="SAM" id="MobiDB-lite"/>
    </source>
</evidence>
<evidence type="ECO:0000256" key="2">
    <source>
        <dbReference type="SAM" id="Phobius"/>
    </source>
</evidence>
<dbReference type="Proteomes" id="UP000264492">
    <property type="component" value="Unassembled WGS sequence"/>
</dbReference>
<feature type="compositionally biased region" description="Basic and acidic residues" evidence="1">
    <location>
        <begin position="11"/>
        <end position="25"/>
    </location>
</feature>
<dbReference type="OrthoDB" id="6057666at2"/>